<reference evidence="2" key="1">
    <citation type="journal article" date="2020" name="Nature">
        <title>Giant virus diversity and host interactions through global metagenomics.</title>
        <authorList>
            <person name="Schulz F."/>
            <person name="Roux S."/>
            <person name="Paez-Espino D."/>
            <person name="Jungbluth S."/>
            <person name="Walsh D.A."/>
            <person name="Denef V.J."/>
            <person name="McMahon K.D."/>
            <person name="Konstantinidis K.T."/>
            <person name="Eloe-Fadrosh E.A."/>
            <person name="Kyrpides N.C."/>
            <person name="Woyke T."/>
        </authorList>
    </citation>
    <scope>NUCLEOTIDE SEQUENCE</scope>
    <source>
        <strain evidence="2">GVMAG-M-3300009163-63</strain>
    </source>
</reference>
<feature type="region of interest" description="Disordered" evidence="1">
    <location>
        <begin position="32"/>
        <end position="113"/>
    </location>
</feature>
<feature type="compositionally biased region" description="Basic residues" evidence="1">
    <location>
        <begin position="53"/>
        <end position="79"/>
    </location>
</feature>
<dbReference type="EMBL" id="MN739002">
    <property type="protein sequence ID" value="QHT34574.1"/>
    <property type="molecule type" value="Genomic_DNA"/>
</dbReference>
<proteinExistence type="predicted"/>
<name>A0A6C0EZG7_9ZZZZ</name>
<accession>A0A6C0EZG7</accession>
<evidence type="ECO:0000256" key="1">
    <source>
        <dbReference type="SAM" id="MobiDB-lite"/>
    </source>
</evidence>
<organism evidence="2">
    <name type="scientific">viral metagenome</name>
    <dbReference type="NCBI Taxonomy" id="1070528"/>
    <lineage>
        <taxon>unclassified sequences</taxon>
        <taxon>metagenomes</taxon>
        <taxon>organismal metagenomes</taxon>
    </lineage>
</organism>
<sequence>MVMTDWMKSVQAALKTIPKNTPNRLGAAMKKAKLTYKKKGSSASASSSSVMKKTFKRRRGHKGKGKGSRKSKRSRRPRHSGGAMSKLNPADYDGAGVGTSGAKLQLDVTNNST</sequence>
<dbReference type="AlphaFoldDB" id="A0A6C0EZG7"/>
<protein>
    <submittedName>
        <fullName evidence="2">Uncharacterized protein</fullName>
    </submittedName>
</protein>
<evidence type="ECO:0000313" key="2">
    <source>
        <dbReference type="EMBL" id="QHT34574.1"/>
    </source>
</evidence>